<evidence type="ECO:0000256" key="3">
    <source>
        <dbReference type="HAMAP-Rule" id="MF_01385"/>
    </source>
</evidence>
<dbReference type="PANTHER" id="PTHR33620:SF1">
    <property type="entry name" value="UREASE ACCESSORY PROTEIN F"/>
    <property type="match status" value="1"/>
</dbReference>
<comment type="caution">
    <text evidence="4">The sequence shown here is derived from an EMBL/GenBank/DDBJ whole genome shotgun (WGS) entry which is preliminary data.</text>
</comment>
<evidence type="ECO:0000256" key="1">
    <source>
        <dbReference type="ARBA" id="ARBA00022988"/>
    </source>
</evidence>
<comment type="function">
    <text evidence="3">Required for maturation of urease via the functional incorporation of the urease nickel metallocenter.</text>
</comment>
<keyword evidence="2 3" id="KW-0143">Chaperone</keyword>
<reference evidence="5" key="1">
    <citation type="submission" date="2023-08" db="EMBL/GenBank/DDBJ databases">
        <title>Rhodospirillaceae gen. nov., a novel taxon isolated from the Yangtze River Yuezi River estuary sludge.</title>
        <authorList>
            <person name="Ruan L."/>
        </authorList>
    </citation>
    <scope>NUCLEOTIDE SEQUENCE [LARGE SCALE GENOMIC DNA]</scope>
    <source>
        <strain evidence="5">R-7</strain>
    </source>
</reference>
<proteinExistence type="inferred from homology"/>
<dbReference type="RefSeq" id="WP_379954781.1">
    <property type="nucleotide sequence ID" value="NZ_JAUYVI010000002.1"/>
</dbReference>
<dbReference type="HAMAP" id="MF_01385">
    <property type="entry name" value="UreF"/>
    <property type="match status" value="1"/>
</dbReference>
<dbReference type="InterPro" id="IPR038277">
    <property type="entry name" value="UreF_sf"/>
</dbReference>
<evidence type="ECO:0000313" key="5">
    <source>
        <dbReference type="Proteomes" id="UP001230156"/>
    </source>
</evidence>
<name>A0ABU0YJQ6_9PROT</name>
<keyword evidence="1 3" id="KW-0996">Nickel insertion</keyword>
<evidence type="ECO:0000256" key="2">
    <source>
        <dbReference type="ARBA" id="ARBA00023186"/>
    </source>
</evidence>
<comment type="similarity">
    <text evidence="3">Belongs to the UreF family.</text>
</comment>
<dbReference type="Gene3D" id="1.10.4190.10">
    <property type="entry name" value="Urease accessory protein UreF"/>
    <property type="match status" value="1"/>
</dbReference>
<protein>
    <recommendedName>
        <fullName evidence="3">Urease accessory protein UreF</fullName>
    </recommendedName>
</protein>
<dbReference type="PANTHER" id="PTHR33620">
    <property type="entry name" value="UREASE ACCESSORY PROTEIN F"/>
    <property type="match status" value="1"/>
</dbReference>
<keyword evidence="5" id="KW-1185">Reference proteome</keyword>
<dbReference type="InterPro" id="IPR002639">
    <property type="entry name" value="UreF"/>
</dbReference>
<dbReference type="EMBL" id="JAUYVI010000002">
    <property type="protein sequence ID" value="MDQ7247380.1"/>
    <property type="molecule type" value="Genomic_DNA"/>
</dbReference>
<dbReference type="PIRSF" id="PIRSF009467">
    <property type="entry name" value="Ureas_acces_UreF"/>
    <property type="match status" value="1"/>
</dbReference>
<organism evidence="4 5">
    <name type="scientific">Dongia sedimenti</name>
    <dbReference type="NCBI Taxonomy" id="3064282"/>
    <lineage>
        <taxon>Bacteria</taxon>
        <taxon>Pseudomonadati</taxon>
        <taxon>Pseudomonadota</taxon>
        <taxon>Alphaproteobacteria</taxon>
        <taxon>Rhodospirillales</taxon>
        <taxon>Dongiaceae</taxon>
        <taxon>Dongia</taxon>
    </lineage>
</organism>
<sequence>MRIDAHSPGGDAGESGLLLLQAWLSPAFPVGGYSYSHGLEYAVEAGALPDRAALQNWIEGILLFGSGRNDALLIREIHRAVTAQEFERCDEIAAFAAAFRGTAELALEASAQGAAFLKALIAGWPEFVAAEPLRQWKRPVYPVAFGAAAAVAGIDPRLAIVTYLHAFCSNLVSAALRLMPIGQSDGLACLANLSKTLPSLADALELVPFDDIGAAALMVDFCSMRHETQYTRLFRS</sequence>
<dbReference type="Pfam" id="PF01730">
    <property type="entry name" value="UreF"/>
    <property type="match status" value="1"/>
</dbReference>
<comment type="subunit">
    <text evidence="3">UreD, UreF and UreG form a complex that acts as a GTP-hydrolysis-dependent molecular chaperone, activating the urease apoprotein by helping to assemble the nickel containing metallocenter of UreC. The UreE protein probably delivers the nickel.</text>
</comment>
<accession>A0ABU0YJQ6</accession>
<keyword evidence="3" id="KW-0963">Cytoplasm</keyword>
<gene>
    <name evidence="3" type="primary">ureF</name>
    <name evidence="4" type="ORF">Q8A70_06865</name>
</gene>
<comment type="subcellular location">
    <subcellularLocation>
        <location evidence="3">Cytoplasm</location>
    </subcellularLocation>
</comment>
<evidence type="ECO:0000313" key="4">
    <source>
        <dbReference type="EMBL" id="MDQ7247380.1"/>
    </source>
</evidence>
<dbReference type="Proteomes" id="UP001230156">
    <property type="component" value="Unassembled WGS sequence"/>
</dbReference>